<proteinExistence type="predicted"/>
<protein>
    <submittedName>
        <fullName evidence="1">Uncharacterized protein</fullName>
    </submittedName>
</protein>
<dbReference type="OrthoDB" id="3257409at2759"/>
<evidence type="ECO:0000313" key="1">
    <source>
        <dbReference type="EMBL" id="KIK77265.1"/>
    </source>
</evidence>
<organism evidence="1 2">
    <name type="scientific">Paxillus rubicundulus Ve08.2h10</name>
    <dbReference type="NCBI Taxonomy" id="930991"/>
    <lineage>
        <taxon>Eukaryota</taxon>
        <taxon>Fungi</taxon>
        <taxon>Dikarya</taxon>
        <taxon>Basidiomycota</taxon>
        <taxon>Agaricomycotina</taxon>
        <taxon>Agaricomycetes</taxon>
        <taxon>Agaricomycetidae</taxon>
        <taxon>Boletales</taxon>
        <taxon>Paxilineae</taxon>
        <taxon>Paxillaceae</taxon>
        <taxon>Paxillus</taxon>
    </lineage>
</organism>
<keyword evidence="2" id="KW-1185">Reference proteome</keyword>
<sequence>MAILSGVKPVMYNCCPNLCIAYTAKYIHHQSFPFCEEAWLNADGKPHCQFTYFPLIPHLQGYF</sequence>
<reference evidence="1 2" key="1">
    <citation type="submission" date="2014-04" db="EMBL/GenBank/DDBJ databases">
        <authorList>
            <consortium name="DOE Joint Genome Institute"/>
            <person name="Kuo A."/>
            <person name="Kohler A."/>
            <person name="Jargeat P."/>
            <person name="Nagy L.G."/>
            <person name="Floudas D."/>
            <person name="Copeland A."/>
            <person name="Barry K.W."/>
            <person name="Cichocki N."/>
            <person name="Veneault-Fourrey C."/>
            <person name="LaButti K."/>
            <person name="Lindquist E.A."/>
            <person name="Lipzen A."/>
            <person name="Lundell T."/>
            <person name="Morin E."/>
            <person name="Murat C."/>
            <person name="Sun H."/>
            <person name="Tunlid A."/>
            <person name="Henrissat B."/>
            <person name="Grigoriev I.V."/>
            <person name="Hibbett D.S."/>
            <person name="Martin F."/>
            <person name="Nordberg H.P."/>
            <person name="Cantor M.N."/>
            <person name="Hua S.X."/>
        </authorList>
    </citation>
    <scope>NUCLEOTIDE SEQUENCE [LARGE SCALE GENOMIC DNA]</scope>
    <source>
        <strain evidence="1 2">Ve08.2h10</strain>
    </source>
</reference>
<evidence type="ECO:0000313" key="2">
    <source>
        <dbReference type="Proteomes" id="UP000054538"/>
    </source>
</evidence>
<dbReference type="AlphaFoldDB" id="A0A0D0DH07"/>
<accession>A0A0D0DH07</accession>
<dbReference type="Proteomes" id="UP000054538">
    <property type="component" value="Unassembled WGS sequence"/>
</dbReference>
<dbReference type="InParanoid" id="A0A0D0DH07"/>
<dbReference type="HOGENOM" id="CLU_161753_2_1_1"/>
<gene>
    <name evidence="1" type="ORF">PAXRUDRAFT_167404</name>
</gene>
<dbReference type="EMBL" id="KN827068">
    <property type="protein sequence ID" value="KIK77265.1"/>
    <property type="molecule type" value="Genomic_DNA"/>
</dbReference>
<name>A0A0D0DH07_9AGAM</name>
<reference evidence="2" key="2">
    <citation type="submission" date="2015-01" db="EMBL/GenBank/DDBJ databases">
        <title>Evolutionary Origins and Diversification of the Mycorrhizal Mutualists.</title>
        <authorList>
            <consortium name="DOE Joint Genome Institute"/>
            <consortium name="Mycorrhizal Genomics Consortium"/>
            <person name="Kohler A."/>
            <person name="Kuo A."/>
            <person name="Nagy L.G."/>
            <person name="Floudas D."/>
            <person name="Copeland A."/>
            <person name="Barry K.W."/>
            <person name="Cichocki N."/>
            <person name="Veneault-Fourrey C."/>
            <person name="LaButti K."/>
            <person name="Lindquist E.A."/>
            <person name="Lipzen A."/>
            <person name="Lundell T."/>
            <person name="Morin E."/>
            <person name="Murat C."/>
            <person name="Riley R."/>
            <person name="Ohm R."/>
            <person name="Sun H."/>
            <person name="Tunlid A."/>
            <person name="Henrissat B."/>
            <person name="Grigoriev I.V."/>
            <person name="Hibbett D.S."/>
            <person name="Martin F."/>
        </authorList>
    </citation>
    <scope>NUCLEOTIDE SEQUENCE [LARGE SCALE GENOMIC DNA]</scope>
    <source>
        <strain evidence="2">Ve08.2h10</strain>
    </source>
</reference>